<reference evidence="3 4" key="1">
    <citation type="submission" date="2016-04" db="EMBL/GenBank/DDBJ databases">
        <title>Chloroflexus islandicus sp. nov., a thermophilic filamentous anoxygenic phototrophic bacterium from geyser Strokkur (Iceland).</title>
        <authorList>
            <person name="Gaisin V.A."/>
            <person name="Kalashnikov A.M."/>
            <person name="Sukhacheva M.V."/>
            <person name="Grouzdev D.S."/>
            <person name="Ivanov T.M."/>
            <person name="Kuznetsov B."/>
            <person name="Gorlenko V.M."/>
        </authorList>
    </citation>
    <scope>NUCLEOTIDE SEQUENCE [LARGE SCALE GENOMIC DNA]</scope>
    <source>
        <strain evidence="4">isl-2</strain>
    </source>
</reference>
<feature type="transmembrane region" description="Helical" evidence="1">
    <location>
        <begin position="84"/>
        <end position="104"/>
    </location>
</feature>
<feature type="transmembrane region" description="Helical" evidence="1">
    <location>
        <begin position="124"/>
        <end position="146"/>
    </location>
</feature>
<sequence>MSVETTPQPVSEPTAKPSFLQRIVHSVRSIEWVQVLLVGLLTAIAWCSLFLANNILQILAGVVPVLAGIYLGRKVRGEYLANGLALGVVTFLFGLAIMAGYGLAGQAGIAPMPVIQLDPDQPAAPATLIDLITIYFIFSAFALIPFPAFGTVMSGRAEERNRQLQKEIAERGGRLERPNVVRTLEDLQGLSLPQFGSYVLNLFRKKGFEFKDYRFIDKDKHLDLELTYEGVTYLLRLSVADKVRPGTLESLLQDMKRMGIPKGLVITSTEFTPDTVKAASGRRNVLIIDGATLFAMAEG</sequence>
<dbReference type="GO" id="GO:0004519">
    <property type="term" value="F:endonuclease activity"/>
    <property type="evidence" value="ECO:0007669"/>
    <property type="project" value="UniProtKB-KW"/>
</dbReference>
<evidence type="ECO:0000313" key="3">
    <source>
        <dbReference type="EMBL" id="OAN46858.1"/>
    </source>
</evidence>
<dbReference type="OrthoDB" id="150813at2"/>
<feature type="domain" description="Restriction endonuclease type IV Mrr" evidence="2">
    <location>
        <begin position="189"/>
        <end position="296"/>
    </location>
</feature>
<feature type="transmembrane region" description="Helical" evidence="1">
    <location>
        <begin position="32"/>
        <end position="49"/>
    </location>
</feature>
<dbReference type="InterPro" id="IPR007560">
    <property type="entry name" value="Restrct_endonuc_IV_Mrr"/>
</dbReference>
<evidence type="ECO:0000256" key="1">
    <source>
        <dbReference type="SAM" id="Phobius"/>
    </source>
</evidence>
<keyword evidence="1" id="KW-0472">Membrane</keyword>
<feature type="transmembrane region" description="Helical" evidence="1">
    <location>
        <begin position="55"/>
        <end position="72"/>
    </location>
</feature>
<dbReference type="RefSeq" id="WP_066785486.1">
    <property type="nucleotide sequence ID" value="NZ_LWQS01000042.1"/>
</dbReference>
<gene>
    <name evidence="3" type="ORF">A6A03_11915</name>
</gene>
<dbReference type="EMBL" id="LWQS01000042">
    <property type="protein sequence ID" value="OAN46858.1"/>
    <property type="molecule type" value="Genomic_DNA"/>
</dbReference>
<organism evidence="3 4">
    <name type="scientific">Chloroflexus islandicus</name>
    <dbReference type="NCBI Taxonomy" id="1707952"/>
    <lineage>
        <taxon>Bacteria</taxon>
        <taxon>Bacillati</taxon>
        <taxon>Chloroflexota</taxon>
        <taxon>Chloroflexia</taxon>
        <taxon>Chloroflexales</taxon>
        <taxon>Chloroflexineae</taxon>
        <taxon>Chloroflexaceae</taxon>
        <taxon>Chloroflexus</taxon>
    </lineage>
</organism>
<keyword evidence="1" id="KW-0812">Transmembrane</keyword>
<evidence type="ECO:0000313" key="4">
    <source>
        <dbReference type="Proteomes" id="UP000078287"/>
    </source>
</evidence>
<proteinExistence type="predicted"/>
<dbReference type="STRING" id="1707952.A6A03_11915"/>
<dbReference type="SUPFAM" id="SSF52980">
    <property type="entry name" value="Restriction endonuclease-like"/>
    <property type="match status" value="1"/>
</dbReference>
<comment type="caution">
    <text evidence="3">The sequence shown here is derived from an EMBL/GenBank/DDBJ whole genome shotgun (WGS) entry which is preliminary data.</text>
</comment>
<dbReference type="Pfam" id="PF04471">
    <property type="entry name" value="Mrr_cat"/>
    <property type="match status" value="1"/>
</dbReference>
<accession>A0A178MFI9</accession>
<evidence type="ECO:0000259" key="2">
    <source>
        <dbReference type="Pfam" id="PF04471"/>
    </source>
</evidence>
<dbReference type="AlphaFoldDB" id="A0A178MFI9"/>
<dbReference type="Proteomes" id="UP000078287">
    <property type="component" value="Unassembled WGS sequence"/>
</dbReference>
<keyword evidence="3" id="KW-0378">Hydrolase</keyword>
<keyword evidence="3" id="KW-0255">Endonuclease</keyword>
<dbReference type="GO" id="GO:0009307">
    <property type="term" value="P:DNA restriction-modification system"/>
    <property type="evidence" value="ECO:0007669"/>
    <property type="project" value="InterPro"/>
</dbReference>
<keyword evidence="3" id="KW-0540">Nuclease</keyword>
<dbReference type="InterPro" id="IPR011335">
    <property type="entry name" value="Restrct_endonuc-II-like"/>
</dbReference>
<keyword evidence="1" id="KW-1133">Transmembrane helix</keyword>
<protein>
    <submittedName>
        <fullName evidence="3">Restriction endonuclease</fullName>
    </submittedName>
</protein>
<name>A0A178MFI9_9CHLR</name>
<dbReference type="GO" id="GO:0003677">
    <property type="term" value="F:DNA binding"/>
    <property type="evidence" value="ECO:0007669"/>
    <property type="project" value="InterPro"/>
</dbReference>
<keyword evidence="4" id="KW-1185">Reference proteome</keyword>